<feature type="domain" description="HTH cro/C1-type" evidence="1">
    <location>
        <begin position="17"/>
        <end position="71"/>
    </location>
</feature>
<evidence type="ECO:0000259" key="1">
    <source>
        <dbReference type="PROSITE" id="PS50943"/>
    </source>
</evidence>
<dbReference type="GO" id="GO:0003677">
    <property type="term" value="F:DNA binding"/>
    <property type="evidence" value="ECO:0007669"/>
    <property type="project" value="InterPro"/>
</dbReference>
<dbReference type="PROSITE" id="PS50943">
    <property type="entry name" value="HTH_CROC1"/>
    <property type="match status" value="1"/>
</dbReference>
<dbReference type="CDD" id="cd00093">
    <property type="entry name" value="HTH_XRE"/>
    <property type="match status" value="1"/>
</dbReference>
<organism evidence="2 3">
    <name type="scientific">Kolteria novifilia</name>
    <dbReference type="NCBI Taxonomy" id="2527975"/>
    <lineage>
        <taxon>Bacteria</taxon>
        <taxon>Pseudomonadati</taxon>
        <taxon>Planctomycetota</taxon>
        <taxon>Planctomycetia</taxon>
        <taxon>Kolteriales</taxon>
        <taxon>Kolteriaceae</taxon>
        <taxon>Kolteria</taxon>
    </lineage>
</organism>
<dbReference type="Pfam" id="PF01381">
    <property type="entry name" value="HTH_3"/>
    <property type="match status" value="1"/>
</dbReference>
<sequence>MIDDDELAGRELFATQLEACMKEHALTQSELSRRTGITQNQISRYLGRKCSPSVFVVQRLAREFDVTIEEMLGATPALARR</sequence>
<dbReference type="Gene3D" id="1.10.260.40">
    <property type="entry name" value="lambda repressor-like DNA-binding domains"/>
    <property type="match status" value="1"/>
</dbReference>
<dbReference type="InterPro" id="IPR010982">
    <property type="entry name" value="Lambda_DNA-bd_dom_sf"/>
</dbReference>
<reference evidence="2 3" key="1">
    <citation type="submission" date="2019-02" db="EMBL/GenBank/DDBJ databases">
        <title>Deep-cultivation of Planctomycetes and their phenomic and genomic characterization uncovers novel biology.</title>
        <authorList>
            <person name="Wiegand S."/>
            <person name="Jogler M."/>
            <person name="Boedeker C."/>
            <person name="Pinto D."/>
            <person name="Vollmers J."/>
            <person name="Rivas-Marin E."/>
            <person name="Kohn T."/>
            <person name="Peeters S.H."/>
            <person name="Heuer A."/>
            <person name="Rast P."/>
            <person name="Oberbeckmann S."/>
            <person name="Bunk B."/>
            <person name="Jeske O."/>
            <person name="Meyerdierks A."/>
            <person name="Storesund J.E."/>
            <person name="Kallscheuer N."/>
            <person name="Luecker S."/>
            <person name="Lage O.M."/>
            <person name="Pohl T."/>
            <person name="Merkel B.J."/>
            <person name="Hornburger P."/>
            <person name="Mueller R.-W."/>
            <person name="Bruemmer F."/>
            <person name="Labrenz M."/>
            <person name="Spormann A.M."/>
            <person name="Op den Camp H."/>
            <person name="Overmann J."/>
            <person name="Amann R."/>
            <person name="Jetten M.S.M."/>
            <person name="Mascher T."/>
            <person name="Medema M.H."/>
            <person name="Devos D.P."/>
            <person name="Kaster A.-K."/>
            <person name="Ovreas L."/>
            <person name="Rohde M."/>
            <person name="Galperin M.Y."/>
            <person name="Jogler C."/>
        </authorList>
    </citation>
    <scope>NUCLEOTIDE SEQUENCE [LARGE SCALE GENOMIC DNA]</scope>
    <source>
        <strain evidence="2 3">Pan216</strain>
    </source>
</reference>
<dbReference type="EMBL" id="CP036279">
    <property type="protein sequence ID" value="QDU62127.1"/>
    <property type="molecule type" value="Genomic_DNA"/>
</dbReference>
<evidence type="ECO:0000313" key="3">
    <source>
        <dbReference type="Proteomes" id="UP000317093"/>
    </source>
</evidence>
<evidence type="ECO:0000313" key="2">
    <source>
        <dbReference type="EMBL" id="QDU62127.1"/>
    </source>
</evidence>
<accession>A0A518B570</accession>
<name>A0A518B570_9BACT</name>
<dbReference type="SUPFAM" id="SSF47413">
    <property type="entry name" value="lambda repressor-like DNA-binding domains"/>
    <property type="match status" value="1"/>
</dbReference>
<dbReference type="InterPro" id="IPR001387">
    <property type="entry name" value="Cro/C1-type_HTH"/>
</dbReference>
<dbReference type="SMART" id="SM00530">
    <property type="entry name" value="HTH_XRE"/>
    <property type="match status" value="1"/>
</dbReference>
<proteinExistence type="predicted"/>
<dbReference type="KEGG" id="knv:Pan216_29940"/>
<gene>
    <name evidence="2" type="ORF">Pan216_29940</name>
</gene>
<dbReference type="RefSeq" id="WP_419192516.1">
    <property type="nucleotide sequence ID" value="NZ_CP036279.1"/>
</dbReference>
<keyword evidence="3" id="KW-1185">Reference proteome</keyword>
<protein>
    <submittedName>
        <fullName evidence="2">Helix-turn-helix domain protein</fullName>
    </submittedName>
</protein>
<dbReference type="Proteomes" id="UP000317093">
    <property type="component" value="Chromosome"/>
</dbReference>
<dbReference type="AlphaFoldDB" id="A0A518B570"/>